<dbReference type="AlphaFoldDB" id="A0A5B7JHN3"/>
<feature type="region of interest" description="Disordered" evidence="1">
    <location>
        <begin position="54"/>
        <end position="81"/>
    </location>
</feature>
<sequence>MYLAFILPKTHVCLPSIIYSTAADGKRAKKTCRVILGPAYTNYHNALTTLSLPNLSTTSRGPGESCKKTAASPRPTPLAPQ</sequence>
<comment type="caution">
    <text evidence="2">The sequence shown here is derived from an EMBL/GenBank/DDBJ whole genome shotgun (WGS) entry which is preliminary data.</text>
</comment>
<name>A0A5B7JHN3_PORTR</name>
<evidence type="ECO:0000256" key="1">
    <source>
        <dbReference type="SAM" id="MobiDB-lite"/>
    </source>
</evidence>
<evidence type="ECO:0000313" key="2">
    <source>
        <dbReference type="EMBL" id="MPC95612.1"/>
    </source>
</evidence>
<organism evidence="2 3">
    <name type="scientific">Portunus trituberculatus</name>
    <name type="common">Swimming crab</name>
    <name type="synonym">Neptunus trituberculatus</name>
    <dbReference type="NCBI Taxonomy" id="210409"/>
    <lineage>
        <taxon>Eukaryota</taxon>
        <taxon>Metazoa</taxon>
        <taxon>Ecdysozoa</taxon>
        <taxon>Arthropoda</taxon>
        <taxon>Crustacea</taxon>
        <taxon>Multicrustacea</taxon>
        <taxon>Malacostraca</taxon>
        <taxon>Eumalacostraca</taxon>
        <taxon>Eucarida</taxon>
        <taxon>Decapoda</taxon>
        <taxon>Pleocyemata</taxon>
        <taxon>Brachyura</taxon>
        <taxon>Eubrachyura</taxon>
        <taxon>Portunoidea</taxon>
        <taxon>Portunidae</taxon>
        <taxon>Portuninae</taxon>
        <taxon>Portunus</taxon>
    </lineage>
</organism>
<protein>
    <submittedName>
        <fullName evidence="2">Uncharacterized protein</fullName>
    </submittedName>
</protein>
<dbReference type="Proteomes" id="UP000324222">
    <property type="component" value="Unassembled WGS sequence"/>
</dbReference>
<proteinExistence type="predicted"/>
<keyword evidence="3" id="KW-1185">Reference proteome</keyword>
<dbReference type="EMBL" id="VSRR010102892">
    <property type="protein sequence ID" value="MPC95612.1"/>
    <property type="molecule type" value="Genomic_DNA"/>
</dbReference>
<evidence type="ECO:0000313" key="3">
    <source>
        <dbReference type="Proteomes" id="UP000324222"/>
    </source>
</evidence>
<gene>
    <name evidence="2" type="ORF">E2C01_090830</name>
</gene>
<accession>A0A5B7JHN3</accession>
<reference evidence="2 3" key="1">
    <citation type="submission" date="2019-05" db="EMBL/GenBank/DDBJ databases">
        <title>Another draft genome of Portunus trituberculatus and its Hox gene families provides insights of decapod evolution.</title>
        <authorList>
            <person name="Jeong J.-H."/>
            <person name="Song I."/>
            <person name="Kim S."/>
            <person name="Choi T."/>
            <person name="Kim D."/>
            <person name="Ryu S."/>
            <person name="Kim W."/>
        </authorList>
    </citation>
    <scope>NUCLEOTIDE SEQUENCE [LARGE SCALE GENOMIC DNA]</scope>
    <source>
        <tissue evidence="2">Muscle</tissue>
    </source>
</reference>